<keyword evidence="1" id="KW-0472">Membrane</keyword>
<sequence length="283" mass="30604">MQTKRKEGSVLSFHEGPCIIMYCIYKFGTFGSSSTPTQIKPLQSINQPTNQTKVSEAMVELDQVRPLAPANERAVSPSYVEDRGSARASCYRRHRRCVLCGGCCASTLLILGIVILVLGLTVFKIKDPELTVNSITVTGLSVGTVTFNRPVSVNATLTTQVSVKNPNHASFKFGKSTSSFYYQGDNIGVAYAPSGEASAERTLRMNVTVDVLIDEAASNSQLSQDVLKGSVDLTSYTEMGGRVSVLGIVKKHVDIGLNCSMTMDLSLTQQQTINVKDCHAHVN</sequence>
<dbReference type="InterPro" id="IPR004864">
    <property type="entry name" value="LEA_2"/>
</dbReference>
<proteinExistence type="predicted"/>
<reference evidence="3" key="1">
    <citation type="journal article" date="2023" name="Nat. Commun.">
        <title>Diploid and tetraploid genomes of Acorus and the evolution of monocots.</title>
        <authorList>
            <person name="Ma L."/>
            <person name="Liu K.W."/>
            <person name="Li Z."/>
            <person name="Hsiao Y.Y."/>
            <person name="Qi Y."/>
            <person name="Fu T."/>
            <person name="Tang G.D."/>
            <person name="Zhang D."/>
            <person name="Sun W.H."/>
            <person name="Liu D.K."/>
            <person name="Li Y."/>
            <person name="Chen G.Z."/>
            <person name="Liu X.D."/>
            <person name="Liao X.Y."/>
            <person name="Jiang Y.T."/>
            <person name="Yu X."/>
            <person name="Hao Y."/>
            <person name="Huang J."/>
            <person name="Zhao X.W."/>
            <person name="Ke S."/>
            <person name="Chen Y.Y."/>
            <person name="Wu W.L."/>
            <person name="Hsu J.L."/>
            <person name="Lin Y.F."/>
            <person name="Huang M.D."/>
            <person name="Li C.Y."/>
            <person name="Huang L."/>
            <person name="Wang Z.W."/>
            <person name="Zhao X."/>
            <person name="Zhong W.Y."/>
            <person name="Peng D.H."/>
            <person name="Ahmad S."/>
            <person name="Lan S."/>
            <person name="Zhang J.S."/>
            <person name="Tsai W.C."/>
            <person name="Van de Peer Y."/>
            <person name="Liu Z.J."/>
        </authorList>
    </citation>
    <scope>NUCLEOTIDE SEQUENCE</scope>
    <source>
        <strain evidence="3">SCP</strain>
    </source>
</reference>
<comment type="caution">
    <text evidence="3">The sequence shown here is derived from an EMBL/GenBank/DDBJ whole genome shotgun (WGS) entry which is preliminary data.</text>
</comment>
<dbReference type="InterPro" id="IPR055301">
    <property type="entry name" value="Lea14-like_2"/>
</dbReference>
<dbReference type="Pfam" id="PF03168">
    <property type="entry name" value="LEA_2"/>
    <property type="match status" value="1"/>
</dbReference>
<dbReference type="SUPFAM" id="SSF117070">
    <property type="entry name" value="LEA14-like"/>
    <property type="match status" value="1"/>
</dbReference>
<keyword evidence="4" id="KW-1185">Reference proteome</keyword>
<evidence type="ECO:0000313" key="4">
    <source>
        <dbReference type="Proteomes" id="UP001179952"/>
    </source>
</evidence>
<reference evidence="3" key="2">
    <citation type="submission" date="2023-06" db="EMBL/GenBank/DDBJ databases">
        <authorList>
            <person name="Ma L."/>
            <person name="Liu K.-W."/>
            <person name="Li Z."/>
            <person name="Hsiao Y.-Y."/>
            <person name="Qi Y."/>
            <person name="Fu T."/>
            <person name="Tang G."/>
            <person name="Zhang D."/>
            <person name="Sun W.-H."/>
            <person name="Liu D.-K."/>
            <person name="Li Y."/>
            <person name="Chen G.-Z."/>
            <person name="Liu X.-D."/>
            <person name="Liao X.-Y."/>
            <person name="Jiang Y.-T."/>
            <person name="Yu X."/>
            <person name="Hao Y."/>
            <person name="Huang J."/>
            <person name="Zhao X.-W."/>
            <person name="Ke S."/>
            <person name="Chen Y.-Y."/>
            <person name="Wu W.-L."/>
            <person name="Hsu J.-L."/>
            <person name="Lin Y.-F."/>
            <person name="Huang M.-D."/>
            <person name="Li C.-Y."/>
            <person name="Huang L."/>
            <person name="Wang Z.-W."/>
            <person name="Zhao X."/>
            <person name="Zhong W.-Y."/>
            <person name="Peng D.-H."/>
            <person name="Ahmad S."/>
            <person name="Lan S."/>
            <person name="Zhang J.-S."/>
            <person name="Tsai W.-C."/>
            <person name="Van De Peer Y."/>
            <person name="Liu Z.-J."/>
        </authorList>
    </citation>
    <scope>NUCLEOTIDE SEQUENCE</scope>
    <source>
        <strain evidence="3">SCP</strain>
        <tissue evidence="3">Leaves</tissue>
    </source>
</reference>
<dbReference type="Proteomes" id="UP001179952">
    <property type="component" value="Unassembled WGS sequence"/>
</dbReference>
<gene>
    <name evidence="3" type="ORF">QJS04_geneDACA011174</name>
</gene>
<keyword evidence="1" id="KW-0812">Transmembrane</keyword>
<evidence type="ECO:0000313" key="3">
    <source>
        <dbReference type="EMBL" id="KAK1274657.1"/>
    </source>
</evidence>
<dbReference type="EMBL" id="JAUJYN010000003">
    <property type="protein sequence ID" value="KAK1274657.1"/>
    <property type="molecule type" value="Genomic_DNA"/>
</dbReference>
<evidence type="ECO:0000259" key="2">
    <source>
        <dbReference type="Pfam" id="PF03168"/>
    </source>
</evidence>
<feature type="transmembrane region" description="Helical" evidence="1">
    <location>
        <begin position="97"/>
        <end position="123"/>
    </location>
</feature>
<dbReference type="Gene3D" id="2.60.40.1820">
    <property type="match status" value="1"/>
</dbReference>
<dbReference type="PANTHER" id="PTHR31852">
    <property type="entry name" value="LATE EMBRYOGENESIS ABUNDANT (LEA) HYDROXYPROLINE-RICH GLYCOPROTEIN FAMILY"/>
    <property type="match status" value="1"/>
</dbReference>
<feature type="domain" description="Late embryogenesis abundant protein LEA-2 subgroup" evidence="2">
    <location>
        <begin position="161"/>
        <end position="260"/>
    </location>
</feature>
<protein>
    <recommendedName>
        <fullName evidence="2">Late embryogenesis abundant protein LEA-2 subgroup domain-containing protein</fullName>
    </recommendedName>
</protein>
<dbReference type="AlphaFoldDB" id="A0AAV9BET4"/>
<evidence type="ECO:0000256" key="1">
    <source>
        <dbReference type="SAM" id="Phobius"/>
    </source>
</evidence>
<name>A0AAV9BET4_ACOGR</name>
<keyword evidence="1" id="KW-1133">Transmembrane helix</keyword>
<organism evidence="3 4">
    <name type="scientific">Acorus gramineus</name>
    <name type="common">Dwarf sweet flag</name>
    <dbReference type="NCBI Taxonomy" id="55184"/>
    <lineage>
        <taxon>Eukaryota</taxon>
        <taxon>Viridiplantae</taxon>
        <taxon>Streptophyta</taxon>
        <taxon>Embryophyta</taxon>
        <taxon>Tracheophyta</taxon>
        <taxon>Spermatophyta</taxon>
        <taxon>Magnoliopsida</taxon>
        <taxon>Liliopsida</taxon>
        <taxon>Acoraceae</taxon>
        <taxon>Acorus</taxon>
    </lineage>
</organism>
<accession>A0AAV9BET4</accession>